<keyword evidence="3" id="KW-1185">Reference proteome</keyword>
<sequence length="64" mass="6782">MSEPDEDRSKLVANERSKLTATYVNGLAIALFAVGGLAPMFARRGASPGDVGRSWLTLSISLLC</sequence>
<evidence type="ECO:0000313" key="2">
    <source>
        <dbReference type="EMBL" id="MFD1302667.1"/>
    </source>
</evidence>
<feature type="transmembrane region" description="Helical" evidence="1">
    <location>
        <begin position="20"/>
        <end position="42"/>
    </location>
</feature>
<accession>A0ABW3WZW8</accession>
<gene>
    <name evidence="2" type="ORF">ACFQ4G_13910</name>
</gene>
<reference evidence="3" key="1">
    <citation type="journal article" date="2019" name="Int. J. Syst. Evol. Microbiol.">
        <title>The Global Catalogue of Microorganisms (GCM) 10K type strain sequencing project: providing services to taxonomists for standard genome sequencing and annotation.</title>
        <authorList>
            <consortium name="The Broad Institute Genomics Platform"/>
            <consortium name="The Broad Institute Genome Sequencing Center for Infectious Disease"/>
            <person name="Wu L."/>
            <person name="Ma J."/>
        </authorList>
    </citation>
    <scope>NUCLEOTIDE SEQUENCE [LARGE SCALE GENOMIC DNA]</scope>
    <source>
        <strain evidence="3">CCUG 56108</strain>
    </source>
</reference>
<protein>
    <submittedName>
        <fullName evidence="2">Amino acid transporter</fullName>
    </submittedName>
</protein>
<evidence type="ECO:0000313" key="3">
    <source>
        <dbReference type="Proteomes" id="UP001597176"/>
    </source>
</evidence>
<comment type="caution">
    <text evidence="2">The sequence shown here is derived from an EMBL/GenBank/DDBJ whole genome shotgun (WGS) entry which is preliminary data.</text>
</comment>
<dbReference type="Proteomes" id="UP001597176">
    <property type="component" value="Unassembled WGS sequence"/>
</dbReference>
<keyword evidence="1" id="KW-0472">Membrane</keyword>
<dbReference type="EMBL" id="JBHTND010000018">
    <property type="protein sequence ID" value="MFD1302667.1"/>
    <property type="molecule type" value="Genomic_DNA"/>
</dbReference>
<dbReference type="RefSeq" id="WP_238203918.1">
    <property type="nucleotide sequence ID" value="NZ_JBHTND010000018.1"/>
</dbReference>
<evidence type="ECO:0000256" key="1">
    <source>
        <dbReference type="SAM" id="Phobius"/>
    </source>
</evidence>
<organism evidence="2 3">
    <name type="scientific">Methylobacterium marchantiae</name>
    <dbReference type="NCBI Taxonomy" id="600331"/>
    <lineage>
        <taxon>Bacteria</taxon>
        <taxon>Pseudomonadati</taxon>
        <taxon>Pseudomonadota</taxon>
        <taxon>Alphaproteobacteria</taxon>
        <taxon>Hyphomicrobiales</taxon>
        <taxon>Methylobacteriaceae</taxon>
        <taxon>Methylobacterium</taxon>
    </lineage>
</organism>
<proteinExistence type="predicted"/>
<keyword evidence="1" id="KW-0812">Transmembrane</keyword>
<keyword evidence="1" id="KW-1133">Transmembrane helix</keyword>
<name>A0ABW3WZW8_9HYPH</name>